<keyword evidence="3" id="KW-1185">Reference proteome</keyword>
<evidence type="ECO:0000313" key="3">
    <source>
        <dbReference type="Proteomes" id="UP000231823"/>
    </source>
</evidence>
<dbReference type="EMBL" id="CP025057">
    <property type="protein sequence ID" value="AUB31722.1"/>
    <property type="molecule type" value="Genomic_DNA"/>
</dbReference>
<proteinExistence type="predicted"/>
<protein>
    <recommendedName>
        <fullName evidence="4">Transmembrane protein</fullName>
    </recommendedName>
</protein>
<reference evidence="2 3" key="1">
    <citation type="submission" date="2017-12" db="EMBL/GenBank/DDBJ databases">
        <title>Complete genome sequence of Spiroplasma floricola 23-6 (ATCC 29989).</title>
        <authorList>
            <person name="Tsai Y.-M."/>
            <person name="Wu P.-S."/>
            <person name="Lo W.-S."/>
            <person name="Kuo C.-H."/>
        </authorList>
    </citation>
    <scope>NUCLEOTIDE SEQUENCE [LARGE SCALE GENOMIC DNA]</scope>
    <source>
        <strain evidence="2 3">23-6</strain>
    </source>
</reference>
<dbReference type="Proteomes" id="UP000231823">
    <property type="component" value="Chromosome"/>
</dbReference>
<sequence>MSKLKSFLNKESLFSFTKQLKIFLSTILIVSALLIFYSVINNKKKLENPVPLENNGLSNISLKLENEFNNYNKKMDNISYFKSKDSFEDKINIEDVILSNIIYLNNKIEINFKELNKLNLTKSLIELLESKDFEKEILKSINSNEILIINNKLIFNENYMINNSQIPYWTIDFTSDFWLVSKWYWFGYKRFEMSQYGREILVNIGADVLLKAAKEVLSSAGSVLTVETILVNAAITGAAAIASILWWVLLGIGLILLLNAILYHFTIESFKNYSGGAYIGILDVIIVNWNQM</sequence>
<keyword evidence="1" id="KW-0812">Transmembrane</keyword>
<dbReference type="KEGG" id="sfz:SFLOR_v1c06740"/>
<feature type="transmembrane region" description="Helical" evidence="1">
    <location>
        <begin position="244"/>
        <end position="265"/>
    </location>
</feature>
<gene>
    <name evidence="2" type="ORF">SFLOR_v1c06740</name>
</gene>
<keyword evidence="1" id="KW-1133">Transmembrane helix</keyword>
<evidence type="ECO:0000313" key="2">
    <source>
        <dbReference type="EMBL" id="AUB31722.1"/>
    </source>
</evidence>
<feature type="transmembrane region" description="Helical" evidence="1">
    <location>
        <begin position="20"/>
        <end position="40"/>
    </location>
</feature>
<dbReference type="RefSeq" id="WP_100916699.1">
    <property type="nucleotide sequence ID" value="NZ_CP025057.1"/>
</dbReference>
<organism evidence="2 3">
    <name type="scientific">Spiroplasma floricola 23-6</name>
    <dbReference type="NCBI Taxonomy" id="1336749"/>
    <lineage>
        <taxon>Bacteria</taxon>
        <taxon>Bacillati</taxon>
        <taxon>Mycoplasmatota</taxon>
        <taxon>Mollicutes</taxon>
        <taxon>Entomoplasmatales</taxon>
        <taxon>Spiroplasmataceae</taxon>
        <taxon>Spiroplasma</taxon>
    </lineage>
</organism>
<name>A0A2K8SE65_9MOLU</name>
<keyword evidence="1" id="KW-0472">Membrane</keyword>
<evidence type="ECO:0008006" key="4">
    <source>
        <dbReference type="Google" id="ProtNLM"/>
    </source>
</evidence>
<accession>A0A2K8SE65</accession>
<evidence type="ECO:0000256" key="1">
    <source>
        <dbReference type="SAM" id="Phobius"/>
    </source>
</evidence>
<dbReference type="AlphaFoldDB" id="A0A2K8SE65"/>